<keyword evidence="4" id="KW-1185">Reference proteome</keyword>
<keyword evidence="1" id="KW-0732">Signal</keyword>
<proteinExistence type="predicted"/>
<name>A0A178M5N8_9CHLR</name>
<dbReference type="EMBL" id="LWQS01000082">
    <property type="protein sequence ID" value="OAN42865.1"/>
    <property type="molecule type" value="Genomic_DNA"/>
</dbReference>
<feature type="signal peptide" evidence="1">
    <location>
        <begin position="1"/>
        <end position="23"/>
    </location>
</feature>
<evidence type="ECO:0000259" key="2">
    <source>
        <dbReference type="Pfam" id="PF17389"/>
    </source>
</evidence>
<dbReference type="PANTHER" id="PTHR34987:SF4">
    <property type="entry name" value="ALPHA-L-RHAMNOSIDASE C-TERMINAL DOMAIN-CONTAINING PROTEIN"/>
    <property type="match status" value="1"/>
</dbReference>
<feature type="chain" id="PRO_5008091719" evidence="1">
    <location>
        <begin position="24"/>
        <end position="935"/>
    </location>
</feature>
<dbReference type="InterPro" id="IPR008928">
    <property type="entry name" value="6-hairpin_glycosidase_sf"/>
</dbReference>
<dbReference type="RefSeq" id="WP_066790380.1">
    <property type="nucleotide sequence ID" value="NZ_LWQS01000082.1"/>
</dbReference>
<dbReference type="InterPro" id="IPR035396">
    <property type="entry name" value="Bac_rhamnosid6H"/>
</dbReference>
<comment type="caution">
    <text evidence="3">The sequence shown here is derived from an EMBL/GenBank/DDBJ whole genome shotgun (WGS) entry which is preliminary data.</text>
</comment>
<dbReference type="Pfam" id="PF17389">
    <property type="entry name" value="Bac_rhamnosid6H"/>
    <property type="match status" value="1"/>
</dbReference>
<gene>
    <name evidence="3" type="ORF">A6A03_03880</name>
</gene>
<evidence type="ECO:0000313" key="3">
    <source>
        <dbReference type="EMBL" id="OAN42865.1"/>
    </source>
</evidence>
<sequence>MKRHVAILLFTLLITLWPLPTQSASICFCDATPIWVHANPPAAHEVALFRLEVNLAVPAPATTLAIFADTRYEAYLNGQLLGRGPARFSRALREYDQLAIGDLPAGRQVFTVRVQWAPNTRRSDSERPFLWALLRSNGQPLASTGPHWQAQLLHAYRSDAAPVHRWGLIGPTEIVDLAMLAPDWVMNGGASGWQPAVAVTAQPAPFTPRSIPQLVEVAIPIRSLQAGWLAPGFTPIEFPGGVDQASVQIQTQRSAILTLISLQGELTNRLTINGQSLNWQAMPNRPPGIVTAAYQVAAGKHTLRLSGLHNQPEGWTVLLSRNDLVTVPAVTPTSHAGRRVLLATPQPDAQAVLRQSDQPLTLHVQPPASYAILDLGRTVHGRLYADVAGPAGAIVDIGWDERLWQHTIPLPFPGTLHPEWNQVDSWRLDGRSHSISTIDARAGRYVLIAVWSNEPVVIRNLRVSEERYPVRQIGSFTSNDPLLNQIWQVGVDSLYPNMTDAYTDTPWRERGQWWGDAYVSDHVNQAAFGDRGLLQRGLRQLAGEFTPEGAPVAMAPHIGGRMLDYGMLWVQAIADDLRRTNDPALASELWPTMTRFLNYLATYRRNDTGLLDLPAGHWSQTTYLDSSVTVARYGQSTPVNAMYYGTLRAAAAIATALGETEAAHRWESEAALLRNRINQYLYDQPRRHYITTVINGQPIAAGPHAQAFALAYDLVPPTEISAVADALLNLISRDLTRPNLQLYGMSWALEGLQRAGRINEAIQLIKEFYGWQLAQGATTWWENVNANLQWGGSLSHSWSGSPTWFLTTAILGARQTGPTTWEVDPAWQGVSSAAGILPLPTGSLRVEWEQPDCELRRVTIEAPNDTHGNVWLPPPVETTVITLNGITIWTPETHNSLIQQTNDGRLRLSLTGEVSYTIEQRCTCKSIWLPVISRS</sequence>
<dbReference type="Proteomes" id="UP000078287">
    <property type="component" value="Unassembled WGS sequence"/>
</dbReference>
<feature type="domain" description="Alpha-L-rhamnosidase six-hairpin glycosidase" evidence="2">
    <location>
        <begin position="471"/>
        <end position="808"/>
    </location>
</feature>
<dbReference type="Gene3D" id="1.50.10.10">
    <property type="match status" value="1"/>
</dbReference>
<dbReference type="InterPro" id="IPR012341">
    <property type="entry name" value="6hp_glycosidase-like_sf"/>
</dbReference>
<dbReference type="OrthoDB" id="9761045at2"/>
<dbReference type="STRING" id="1707952.A6A03_03880"/>
<reference evidence="3 4" key="1">
    <citation type="submission" date="2016-04" db="EMBL/GenBank/DDBJ databases">
        <title>Chloroflexus islandicus sp. nov., a thermophilic filamentous anoxygenic phototrophic bacterium from geyser Strokkur (Iceland).</title>
        <authorList>
            <person name="Gaisin V.A."/>
            <person name="Kalashnikov A.M."/>
            <person name="Sukhacheva M.V."/>
            <person name="Grouzdev D.S."/>
            <person name="Ivanov T.M."/>
            <person name="Kuznetsov B."/>
            <person name="Gorlenko V.M."/>
        </authorList>
    </citation>
    <scope>NUCLEOTIDE SEQUENCE [LARGE SCALE GENOMIC DNA]</scope>
    <source>
        <strain evidence="4">isl-2</strain>
    </source>
</reference>
<evidence type="ECO:0000313" key="4">
    <source>
        <dbReference type="Proteomes" id="UP000078287"/>
    </source>
</evidence>
<dbReference type="Gene3D" id="2.60.420.10">
    <property type="entry name" value="Maltose phosphorylase, domain 3"/>
    <property type="match status" value="1"/>
</dbReference>
<dbReference type="SUPFAM" id="SSF48208">
    <property type="entry name" value="Six-hairpin glycosidases"/>
    <property type="match status" value="1"/>
</dbReference>
<dbReference type="PANTHER" id="PTHR34987">
    <property type="entry name" value="C, PUTATIVE (AFU_ORTHOLOGUE AFUA_3G02880)-RELATED"/>
    <property type="match status" value="1"/>
</dbReference>
<dbReference type="Gene3D" id="2.60.120.260">
    <property type="entry name" value="Galactose-binding domain-like"/>
    <property type="match status" value="2"/>
</dbReference>
<organism evidence="3 4">
    <name type="scientific">Chloroflexus islandicus</name>
    <dbReference type="NCBI Taxonomy" id="1707952"/>
    <lineage>
        <taxon>Bacteria</taxon>
        <taxon>Bacillati</taxon>
        <taxon>Chloroflexota</taxon>
        <taxon>Chloroflexia</taxon>
        <taxon>Chloroflexales</taxon>
        <taxon>Chloroflexineae</taxon>
        <taxon>Chloroflexaceae</taxon>
        <taxon>Chloroflexus</taxon>
    </lineage>
</organism>
<evidence type="ECO:0000256" key="1">
    <source>
        <dbReference type="SAM" id="SignalP"/>
    </source>
</evidence>
<accession>A0A178M5N8</accession>
<protein>
    <submittedName>
        <fullName evidence="3">Alpha-L-rhamnosidase</fullName>
    </submittedName>
</protein>
<dbReference type="AlphaFoldDB" id="A0A178M5N8"/>
<dbReference type="GO" id="GO:0005975">
    <property type="term" value="P:carbohydrate metabolic process"/>
    <property type="evidence" value="ECO:0007669"/>
    <property type="project" value="InterPro"/>
</dbReference>